<proteinExistence type="predicted"/>
<feature type="signal peptide" evidence="6">
    <location>
        <begin position="1"/>
        <end position="23"/>
    </location>
</feature>
<reference evidence="8 9" key="1">
    <citation type="submission" date="2022-03" db="EMBL/GenBank/DDBJ databases">
        <authorList>
            <person name="Nunn A."/>
            <person name="Chopra R."/>
            <person name="Nunn A."/>
            <person name="Contreras Garrido A."/>
        </authorList>
    </citation>
    <scope>NUCLEOTIDE SEQUENCE [LARGE SCALE GENOMIC DNA]</scope>
</reference>
<evidence type="ECO:0000256" key="3">
    <source>
        <dbReference type="ARBA" id="ARBA00022729"/>
    </source>
</evidence>
<gene>
    <name evidence="8" type="ORF">TAV2_LOCUS23291</name>
</gene>
<keyword evidence="2" id="KW-0812">Transmembrane</keyword>
<dbReference type="PANTHER" id="PTHR45631:SF151">
    <property type="entry name" value="MALECTIN-LIKE DOMAIN-CONTAINING PROTEIN"/>
    <property type="match status" value="1"/>
</dbReference>
<sequence>MMICKELLFIACGTFSIIHLVQSQNQRDYLPMNLLVTNITYISDAGLIYGGKTSTIQKASETDFISKPYRVLRYFPDGLRNCYSLSVMQDTNYLIRTVFVYGIYDGLNIFPRFDLYLGPNIWKSLDLRKTGFGDVEDIIHITGSNVLDICLVKAGTSTPLISAIEVRPLRYDTYAAQTGSLKVLTRLYFTNSNNTIMTR</sequence>
<evidence type="ECO:0000256" key="2">
    <source>
        <dbReference type="ARBA" id="ARBA00022692"/>
    </source>
</evidence>
<dbReference type="InterPro" id="IPR024788">
    <property type="entry name" value="Malectin-like_Carb-bd_dom"/>
</dbReference>
<keyword evidence="5" id="KW-0472">Membrane</keyword>
<feature type="chain" id="PRO_5043964650" description="Malectin-like domain-containing protein" evidence="6">
    <location>
        <begin position="24"/>
        <end position="199"/>
    </location>
</feature>
<evidence type="ECO:0000256" key="1">
    <source>
        <dbReference type="ARBA" id="ARBA00004167"/>
    </source>
</evidence>
<evidence type="ECO:0000259" key="7">
    <source>
        <dbReference type="Pfam" id="PF12819"/>
    </source>
</evidence>
<evidence type="ECO:0000256" key="6">
    <source>
        <dbReference type="SAM" id="SignalP"/>
    </source>
</evidence>
<protein>
    <recommendedName>
        <fullName evidence="7">Malectin-like domain-containing protein</fullName>
    </recommendedName>
</protein>
<dbReference type="GO" id="GO:0016020">
    <property type="term" value="C:membrane"/>
    <property type="evidence" value="ECO:0007669"/>
    <property type="project" value="UniProtKB-SubCell"/>
</dbReference>
<dbReference type="Proteomes" id="UP000836841">
    <property type="component" value="Chromosome 7"/>
</dbReference>
<name>A0AAU9T8G1_THLAR</name>
<dbReference type="EMBL" id="OU466863">
    <property type="protein sequence ID" value="CAH2079404.1"/>
    <property type="molecule type" value="Genomic_DNA"/>
</dbReference>
<evidence type="ECO:0000256" key="5">
    <source>
        <dbReference type="ARBA" id="ARBA00023136"/>
    </source>
</evidence>
<keyword evidence="3 6" id="KW-0732">Signal</keyword>
<dbReference type="Pfam" id="PF12819">
    <property type="entry name" value="Malectin_like"/>
    <property type="match status" value="1"/>
</dbReference>
<evidence type="ECO:0000313" key="9">
    <source>
        <dbReference type="Proteomes" id="UP000836841"/>
    </source>
</evidence>
<evidence type="ECO:0000313" key="8">
    <source>
        <dbReference type="EMBL" id="CAH2079404.1"/>
    </source>
</evidence>
<dbReference type="AlphaFoldDB" id="A0AAU9T8G1"/>
<dbReference type="PANTHER" id="PTHR45631">
    <property type="entry name" value="OS07G0107800 PROTEIN-RELATED"/>
    <property type="match status" value="1"/>
</dbReference>
<organism evidence="8 9">
    <name type="scientific">Thlaspi arvense</name>
    <name type="common">Field penny-cress</name>
    <dbReference type="NCBI Taxonomy" id="13288"/>
    <lineage>
        <taxon>Eukaryota</taxon>
        <taxon>Viridiplantae</taxon>
        <taxon>Streptophyta</taxon>
        <taxon>Embryophyta</taxon>
        <taxon>Tracheophyta</taxon>
        <taxon>Spermatophyta</taxon>
        <taxon>Magnoliopsida</taxon>
        <taxon>eudicotyledons</taxon>
        <taxon>Gunneridae</taxon>
        <taxon>Pentapetalae</taxon>
        <taxon>rosids</taxon>
        <taxon>malvids</taxon>
        <taxon>Brassicales</taxon>
        <taxon>Brassicaceae</taxon>
        <taxon>Thlaspideae</taxon>
        <taxon>Thlaspi</taxon>
    </lineage>
</organism>
<evidence type="ECO:0000256" key="4">
    <source>
        <dbReference type="ARBA" id="ARBA00022989"/>
    </source>
</evidence>
<keyword evidence="4" id="KW-1133">Transmembrane helix</keyword>
<comment type="subcellular location">
    <subcellularLocation>
        <location evidence="1">Membrane</location>
        <topology evidence="1">Single-pass membrane protein</topology>
    </subcellularLocation>
</comment>
<keyword evidence="9" id="KW-1185">Reference proteome</keyword>
<feature type="domain" description="Malectin-like" evidence="7">
    <location>
        <begin position="36"/>
        <end position="196"/>
    </location>
</feature>
<accession>A0AAU9T8G1</accession>